<keyword evidence="2" id="KW-0812">Transmembrane</keyword>
<reference evidence="5 6" key="1">
    <citation type="journal article" date="2020" name="ISME J.">
        <title>Comparative genomics reveals insights into cyanobacterial evolution and habitat adaptation.</title>
        <authorList>
            <person name="Chen M.Y."/>
            <person name="Teng W.K."/>
            <person name="Zhao L."/>
            <person name="Hu C.X."/>
            <person name="Zhou Y.K."/>
            <person name="Han B.P."/>
            <person name="Song L.R."/>
            <person name="Shu W.S."/>
        </authorList>
    </citation>
    <scope>NUCLEOTIDE SEQUENCE [LARGE SCALE GENOMIC DNA]</scope>
    <source>
        <strain evidence="5 6">FACHB-3921</strain>
    </source>
</reference>
<sequence>MTQLNSDRRNGNNNGKQNKIVKIDDQASPETSKALVKFNQNDFEQSVVLRQSPIWSRTIMLTLIGLACVGIGWAYFAKIEQVVPATGQLKPEGTVKEVQAPVNGVVREVFVKNGETVNKGQLLLTFDQVTTVAQLNSLEKVRRALTQENQTYRRLMRSTGGIASELEFVRSRLPQEATFLLRSRAALVAENELLRTQLDNATTGIGLDSDEQKQLKAAKTELDSRAAAAGLEVAKIQKQLTQTTVKLQDTQSSLAIQQKILDKIKILAEEGGISQLQYLNQQQQVQTTAAEVAQLVEEQKRLQFDIEKNQQQVTNTVANTDKNILEKIADNKKRIAEIDSQFMRIVLDNERNLADITSRISQARQELKYQELRAPVAGTIFDLQANNPGFVANPTQKLLQIVPNENFIAEVFITNKDIGFVRKGMKVDVRIDSFPFSQFGDIKGEIINIGSDALPPDEIYKFYRFPARIKLNQQYLQVQDKQISLQSGMSISANIKVREERTVMSLFTEMFTNQVDSLKQVR</sequence>
<dbReference type="Gene3D" id="2.40.50.100">
    <property type="match status" value="1"/>
</dbReference>
<dbReference type="PANTHER" id="PTHR30386">
    <property type="entry name" value="MEMBRANE FUSION SUBUNIT OF EMRAB-TOLC MULTIDRUG EFFLUX PUMP"/>
    <property type="match status" value="1"/>
</dbReference>
<dbReference type="InterPro" id="IPR011053">
    <property type="entry name" value="Single_hybrid_motif"/>
</dbReference>
<evidence type="ECO:0000259" key="4">
    <source>
        <dbReference type="Pfam" id="PF26002"/>
    </source>
</evidence>
<keyword evidence="2" id="KW-1133">Transmembrane helix</keyword>
<evidence type="ECO:0000256" key="2">
    <source>
        <dbReference type="SAM" id="Phobius"/>
    </source>
</evidence>
<feature type="domain" description="Lipoyl-binding" evidence="3">
    <location>
        <begin position="97"/>
        <end position="125"/>
    </location>
</feature>
<name>A0ABR8BK15_9NOSO</name>
<dbReference type="PRINTS" id="PR01490">
    <property type="entry name" value="RTXTOXIND"/>
</dbReference>
<feature type="compositionally biased region" description="Basic and acidic residues" evidence="1">
    <location>
        <begin position="1"/>
        <end position="10"/>
    </location>
</feature>
<keyword evidence="2" id="KW-0472">Membrane</keyword>
<accession>A0ABR8BK15</accession>
<evidence type="ECO:0000259" key="3">
    <source>
        <dbReference type="Pfam" id="PF00364"/>
    </source>
</evidence>
<gene>
    <name evidence="5" type="ORF">H6G14_21615</name>
</gene>
<dbReference type="Proteomes" id="UP000621307">
    <property type="component" value="Unassembled WGS sequence"/>
</dbReference>
<feature type="transmembrane region" description="Helical" evidence="2">
    <location>
        <begin position="58"/>
        <end position="76"/>
    </location>
</feature>
<organism evidence="5 6">
    <name type="scientific">Nostoc parmelioides FACHB-3921</name>
    <dbReference type="NCBI Taxonomy" id="2692909"/>
    <lineage>
        <taxon>Bacteria</taxon>
        <taxon>Bacillati</taxon>
        <taxon>Cyanobacteriota</taxon>
        <taxon>Cyanophyceae</taxon>
        <taxon>Nostocales</taxon>
        <taxon>Nostocaceae</taxon>
        <taxon>Nostoc</taxon>
    </lineage>
</organism>
<evidence type="ECO:0000313" key="6">
    <source>
        <dbReference type="Proteomes" id="UP000621307"/>
    </source>
</evidence>
<dbReference type="Pfam" id="PF00364">
    <property type="entry name" value="Biotin_lipoyl"/>
    <property type="match status" value="1"/>
</dbReference>
<dbReference type="PANTHER" id="PTHR30386:SF27">
    <property type="entry name" value="MEMBRANE FUSION PROTEIN (MFP) FAMILY PROTEIN"/>
    <property type="match status" value="1"/>
</dbReference>
<dbReference type="SUPFAM" id="SSF51230">
    <property type="entry name" value="Single hybrid motif"/>
    <property type="match status" value="1"/>
</dbReference>
<dbReference type="RefSeq" id="WP_190569548.1">
    <property type="nucleotide sequence ID" value="NZ_JACJQL010000039.1"/>
</dbReference>
<feature type="domain" description="AprE-like beta-barrel" evidence="4">
    <location>
        <begin position="408"/>
        <end position="497"/>
    </location>
</feature>
<dbReference type="InterPro" id="IPR000089">
    <property type="entry name" value="Biotin_lipoyl"/>
</dbReference>
<protein>
    <submittedName>
        <fullName evidence="5">HlyD family efflux transporter periplasmic adaptor subunit</fullName>
    </submittedName>
</protein>
<comment type="caution">
    <text evidence="5">The sequence shown here is derived from an EMBL/GenBank/DDBJ whole genome shotgun (WGS) entry which is preliminary data.</text>
</comment>
<proteinExistence type="predicted"/>
<feature type="region of interest" description="Disordered" evidence="1">
    <location>
        <begin position="1"/>
        <end position="24"/>
    </location>
</feature>
<dbReference type="Pfam" id="PF26002">
    <property type="entry name" value="Beta-barrel_AprE"/>
    <property type="match status" value="1"/>
</dbReference>
<dbReference type="InterPro" id="IPR050739">
    <property type="entry name" value="MFP"/>
</dbReference>
<keyword evidence="6" id="KW-1185">Reference proteome</keyword>
<evidence type="ECO:0000313" key="5">
    <source>
        <dbReference type="EMBL" id="MBD2253875.1"/>
    </source>
</evidence>
<dbReference type="EMBL" id="JACJQL010000039">
    <property type="protein sequence ID" value="MBD2253875.1"/>
    <property type="molecule type" value="Genomic_DNA"/>
</dbReference>
<dbReference type="InterPro" id="IPR058982">
    <property type="entry name" value="Beta-barrel_AprE"/>
</dbReference>
<evidence type="ECO:0000256" key="1">
    <source>
        <dbReference type="SAM" id="MobiDB-lite"/>
    </source>
</evidence>
<dbReference type="Gene3D" id="2.40.30.170">
    <property type="match status" value="1"/>
</dbReference>